<name>A0A8C8RMJ0_9SAUR</name>
<reference evidence="1" key="2">
    <citation type="submission" date="2025-09" db="UniProtKB">
        <authorList>
            <consortium name="Ensembl"/>
        </authorList>
    </citation>
    <scope>IDENTIFICATION</scope>
</reference>
<organism evidence="1 2">
    <name type="scientific">Pelusios castaneus</name>
    <name type="common">West African mud turtle</name>
    <dbReference type="NCBI Taxonomy" id="367368"/>
    <lineage>
        <taxon>Eukaryota</taxon>
        <taxon>Metazoa</taxon>
        <taxon>Chordata</taxon>
        <taxon>Craniata</taxon>
        <taxon>Vertebrata</taxon>
        <taxon>Euteleostomi</taxon>
        <taxon>Archelosauria</taxon>
        <taxon>Testudinata</taxon>
        <taxon>Testudines</taxon>
        <taxon>Pleurodira</taxon>
        <taxon>Pelomedusidae</taxon>
        <taxon>Pelusios</taxon>
    </lineage>
</organism>
<evidence type="ECO:0000313" key="1">
    <source>
        <dbReference type="Ensembl" id="ENSPCEP00000008078.1"/>
    </source>
</evidence>
<dbReference type="Proteomes" id="UP000694393">
    <property type="component" value="Unplaced"/>
</dbReference>
<sequence length="584" mass="67042">MSFNQTHSQNCLTVTAVVFNVIIRLVFSAANPQGLKFIHNTKSQERTRRRQQPIKLEPLPLLKVYQHHKQPEYIYQKNREHLLACGLLQPSPSAEKRKWSATSKVLTPTPPKQLRTALKPSACKSSASPPSYVFNETEDVIKANITDPLKIIKIICENKNLGFLYMTPAVPKSSIKYDTFNLKIVSYDCINKNDYYTISQKAVIHTCDGEVEFMQLDRWEQEYLYHKTFTKIPIFAIFCKLKSFTEWRKNVRSKKISGCRKALQENLFIVNCSLRPAVLNVQEMCYRISDMGLCRIEKGYTYTLEEFRSTQFKQLDEVASRLAEFRELAKEVVRSACRTALLESGFTPDDYFYAPEQVTMVTGLAASSLLVVPHFERELYGEAADKMTYTEQANKRSQCKRLTCFIRLADYLIVNTMHVLAVKSVTTLLNYLTDKLKRTPAVDVIQKWNTEEKPEVSEKKAASGTAGQDEEESFLPMFLTELILEIHALLFAPSLDDFQEGIADIVSQFQETMLSVPNLVPDQYFDAFTRPIINNKIEEKVCGEGPSLSTMFKDDKHLQAIIQQIKVPNSFTFRFFIFDNTLIN</sequence>
<keyword evidence="2" id="KW-1185">Reference proteome</keyword>
<protein>
    <submittedName>
        <fullName evidence="1">Uncharacterized protein</fullName>
    </submittedName>
</protein>
<dbReference type="AlphaFoldDB" id="A0A8C8RMJ0"/>
<evidence type="ECO:0000313" key="2">
    <source>
        <dbReference type="Proteomes" id="UP000694393"/>
    </source>
</evidence>
<accession>A0A8C8RMJ0</accession>
<reference evidence="1" key="1">
    <citation type="submission" date="2025-08" db="UniProtKB">
        <authorList>
            <consortium name="Ensembl"/>
        </authorList>
    </citation>
    <scope>IDENTIFICATION</scope>
</reference>
<proteinExistence type="predicted"/>
<dbReference type="Ensembl" id="ENSPCET00000008362.1">
    <property type="protein sequence ID" value="ENSPCEP00000008078.1"/>
    <property type="gene ID" value="ENSPCEG00000006441.1"/>
</dbReference>